<accession>A0A482W5M5</accession>
<dbReference type="AlphaFoldDB" id="A0A482W5M5"/>
<keyword evidence="4" id="KW-1185">Reference proteome</keyword>
<name>A0A482W5M5_ASBVE</name>
<gene>
    <name evidence="3" type="ORF">BDFB_000677</name>
</gene>
<dbReference type="GO" id="GO:0005615">
    <property type="term" value="C:extracellular space"/>
    <property type="evidence" value="ECO:0007669"/>
    <property type="project" value="TreeGrafter"/>
</dbReference>
<dbReference type="PANTHER" id="PTHR21184">
    <property type="entry name" value="MENORIN (DENDRITIC BRANCHING PROTEIN)"/>
    <property type="match status" value="1"/>
</dbReference>
<protein>
    <submittedName>
        <fullName evidence="3">Protein FAM151B</fullName>
    </submittedName>
</protein>
<dbReference type="PANTHER" id="PTHR21184:SF6">
    <property type="entry name" value="CONSERVED PLASMA MEMBRANE PROTEIN"/>
    <property type="match status" value="1"/>
</dbReference>
<dbReference type="OrthoDB" id="413402at2759"/>
<reference evidence="3 4" key="1">
    <citation type="submission" date="2017-03" db="EMBL/GenBank/DDBJ databases">
        <title>Genome of the blue death feigning beetle - Asbolus verrucosus.</title>
        <authorList>
            <person name="Rider S.D."/>
        </authorList>
    </citation>
    <scope>NUCLEOTIDE SEQUENCE [LARGE SCALE GENOMIC DNA]</scope>
    <source>
        <strain evidence="3">Butters</strain>
        <tissue evidence="3">Head and leg muscle</tissue>
    </source>
</reference>
<comment type="caution">
    <text evidence="3">The sequence shown here is derived from an EMBL/GenBank/DDBJ whole genome shotgun (WGS) entry which is preliminary data.</text>
</comment>
<dbReference type="Pfam" id="PF10223">
    <property type="entry name" value="Menorin_N"/>
    <property type="match status" value="1"/>
</dbReference>
<sequence>MDINDFFPDVNGNLTKITWAHAVNNKTRLANALNSTVMMLEADVIYGKINGSGEEIPIMGHPPANESDLSLEEFLKTTYNYNKDKNNNSARKGVKLDFKSTEVFKKSVDLIQNLYTSIDYPMWINADIISGPLNATTVPVDATEFLTQAKNFTKSVLSLGWTTTKPSANTFYTNSQIDTMVQAIKTNEVRQEITFPVRAGIAAQSFDQMKALKSKFDNCTLTVWSSDGDDVNVPKLRDVIFEFGVKRVYIDVPQELYDRLDLGNAASSGQGSLALLAGMVTLFFK</sequence>
<dbReference type="EMBL" id="QDEB01026109">
    <property type="protein sequence ID" value="RZC40440.1"/>
    <property type="molecule type" value="Genomic_DNA"/>
</dbReference>
<organism evidence="3 4">
    <name type="scientific">Asbolus verrucosus</name>
    <name type="common">Desert ironclad beetle</name>
    <dbReference type="NCBI Taxonomy" id="1661398"/>
    <lineage>
        <taxon>Eukaryota</taxon>
        <taxon>Metazoa</taxon>
        <taxon>Ecdysozoa</taxon>
        <taxon>Arthropoda</taxon>
        <taxon>Hexapoda</taxon>
        <taxon>Insecta</taxon>
        <taxon>Pterygota</taxon>
        <taxon>Neoptera</taxon>
        <taxon>Endopterygota</taxon>
        <taxon>Coleoptera</taxon>
        <taxon>Polyphaga</taxon>
        <taxon>Cucujiformia</taxon>
        <taxon>Tenebrionidae</taxon>
        <taxon>Pimeliinae</taxon>
        <taxon>Asbolus</taxon>
    </lineage>
</organism>
<feature type="non-terminal residue" evidence="3">
    <location>
        <position position="285"/>
    </location>
</feature>
<dbReference type="Proteomes" id="UP000292052">
    <property type="component" value="Unassembled WGS sequence"/>
</dbReference>
<evidence type="ECO:0000313" key="4">
    <source>
        <dbReference type="Proteomes" id="UP000292052"/>
    </source>
</evidence>
<evidence type="ECO:0000313" key="3">
    <source>
        <dbReference type="EMBL" id="RZC40440.1"/>
    </source>
</evidence>
<dbReference type="InterPro" id="IPR019356">
    <property type="entry name" value="Menorin_dom"/>
</dbReference>
<comment type="similarity">
    <text evidence="1">Belongs to the menorin family.</text>
</comment>
<proteinExistence type="inferred from homology"/>
<feature type="domain" description="Menorin-like" evidence="2">
    <location>
        <begin position="13"/>
        <end position="256"/>
    </location>
</feature>
<evidence type="ECO:0000256" key="1">
    <source>
        <dbReference type="ARBA" id="ARBA00044953"/>
    </source>
</evidence>
<evidence type="ECO:0000259" key="2">
    <source>
        <dbReference type="Pfam" id="PF10223"/>
    </source>
</evidence>
<dbReference type="STRING" id="1661398.A0A482W5M5"/>